<reference evidence="4 5" key="1">
    <citation type="submission" date="2013-03" db="EMBL/GenBank/DDBJ databases">
        <title>The Genome Sequence of Enterococcus saccharolyticus ATCC_43076 (Illumina only assembly).</title>
        <authorList>
            <consortium name="The Broad Institute Genomics Platform"/>
            <consortium name="The Broad Institute Genome Sequencing Center for Infectious Disease"/>
            <person name="Earl A."/>
            <person name="Russ C."/>
            <person name="Gilmore M."/>
            <person name="Surin D."/>
            <person name="Walker B."/>
            <person name="Young S."/>
            <person name="Zeng Q."/>
            <person name="Gargeya S."/>
            <person name="Fitzgerald M."/>
            <person name="Haas B."/>
            <person name="Abouelleil A."/>
            <person name="Allen A.W."/>
            <person name="Alvarado L."/>
            <person name="Arachchi H.M."/>
            <person name="Berlin A.M."/>
            <person name="Chapman S.B."/>
            <person name="Gainer-Dewar J."/>
            <person name="Goldberg J."/>
            <person name="Griggs A."/>
            <person name="Gujja S."/>
            <person name="Hansen M."/>
            <person name="Howarth C."/>
            <person name="Imamovic A."/>
            <person name="Ireland A."/>
            <person name="Larimer J."/>
            <person name="McCowan C."/>
            <person name="Murphy C."/>
            <person name="Pearson M."/>
            <person name="Poon T.W."/>
            <person name="Priest M."/>
            <person name="Roberts A."/>
            <person name="Saif S."/>
            <person name="Shea T."/>
            <person name="Sisk P."/>
            <person name="Sykes S."/>
            <person name="Wortman J."/>
            <person name="Nusbaum C."/>
            <person name="Birren B."/>
        </authorList>
    </citation>
    <scope>NUCLEOTIDE SEQUENCE [LARGE SCALE GENOMIC DNA]</scope>
    <source>
        <strain evidence="4 5">ATCC 43076</strain>
    </source>
</reference>
<dbReference type="GO" id="GO:0003677">
    <property type="term" value="F:DNA binding"/>
    <property type="evidence" value="ECO:0007669"/>
    <property type="project" value="UniProtKB-UniRule"/>
</dbReference>
<dbReference type="RefSeq" id="WP_016174247.1">
    <property type="nucleotide sequence ID" value="NZ_KE136389.1"/>
</dbReference>
<dbReference type="STRING" id="41997.RV16_GL002502"/>
<dbReference type="PANTHER" id="PTHR43479:SF7">
    <property type="entry name" value="TETR-FAMILY TRANSCRIPTIONAL REGULATOR"/>
    <property type="match status" value="1"/>
</dbReference>
<proteinExistence type="predicted"/>
<evidence type="ECO:0000313" key="5">
    <source>
        <dbReference type="Proteomes" id="UP000014136"/>
    </source>
</evidence>
<sequence>MEDAFLDVRVQRTMRKITHALVELLKEKSLAEISVKEIIIKARISRGTFYLHYKDKNDLIQKLKDNYLHHFFPKIHAAFDGQRVDFFLEALNFLKD</sequence>
<protein>
    <recommendedName>
        <fullName evidence="3">HTH tetR-type domain-containing protein</fullName>
    </recommendedName>
</protein>
<dbReference type="HOGENOM" id="CLU_169451_0_0_9"/>
<evidence type="ECO:0000256" key="2">
    <source>
        <dbReference type="PROSITE-ProRule" id="PRU00335"/>
    </source>
</evidence>
<dbReference type="OrthoDB" id="9810250at2"/>
<dbReference type="EMBL" id="AHYT01000001">
    <property type="protein sequence ID" value="EOT30732.1"/>
    <property type="molecule type" value="Genomic_DNA"/>
</dbReference>
<dbReference type="SUPFAM" id="SSF46689">
    <property type="entry name" value="Homeodomain-like"/>
    <property type="match status" value="1"/>
</dbReference>
<gene>
    <name evidence="4" type="ORF">OMQ_00436</name>
</gene>
<dbReference type="Proteomes" id="UP000014136">
    <property type="component" value="Unassembled WGS sequence"/>
</dbReference>
<organism evidence="4 5">
    <name type="scientific">Enterococcus saccharolyticus subsp. saccharolyticus ATCC 43076</name>
    <dbReference type="NCBI Taxonomy" id="1139996"/>
    <lineage>
        <taxon>Bacteria</taxon>
        <taxon>Bacillati</taxon>
        <taxon>Bacillota</taxon>
        <taxon>Bacilli</taxon>
        <taxon>Lactobacillales</taxon>
        <taxon>Enterococcaceae</taxon>
        <taxon>Enterococcus</taxon>
    </lineage>
</organism>
<accession>S0JEN7</accession>
<dbReference type="eggNOG" id="COG1309">
    <property type="taxonomic scope" value="Bacteria"/>
</dbReference>
<feature type="domain" description="HTH tetR-type" evidence="3">
    <location>
        <begin position="11"/>
        <end position="71"/>
    </location>
</feature>
<feature type="DNA-binding region" description="H-T-H motif" evidence="2">
    <location>
        <begin position="34"/>
        <end position="53"/>
    </location>
</feature>
<dbReference type="PANTHER" id="PTHR43479">
    <property type="entry name" value="ACREF/ENVCD OPERON REPRESSOR-RELATED"/>
    <property type="match status" value="1"/>
</dbReference>
<evidence type="ECO:0000259" key="3">
    <source>
        <dbReference type="PROSITE" id="PS50977"/>
    </source>
</evidence>
<dbReference type="PATRIC" id="fig|1139996.3.peg.429"/>
<keyword evidence="5" id="KW-1185">Reference proteome</keyword>
<dbReference type="Pfam" id="PF00440">
    <property type="entry name" value="TetR_N"/>
    <property type="match status" value="1"/>
</dbReference>
<dbReference type="AlphaFoldDB" id="S0JEN7"/>
<dbReference type="InterPro" id="IPR050624">
    <property type="entry name" value="HTH-type_Tx_Regulator"/>
</dbReference>
<evidence type="ECO:0000256" key="1">
    <source>
        <dbReference type="ARBA" id="ARBA00023125"/>
    </source>
</evidence>
<name>S0JEN7_9ENTE</name>
<dbReference type="InterPro" id="IPR009057">
    <property type="entry name" value="Homeodomain-like_sf"/>
</dbReference>
<dbReference type="Gene3D" id="1.10.357.10">
    <property type="entry name" value="Tetracycline Repressor, domain 2"/>
    <property type="match status" value="1"/>
</dbReference>
<keyword evidence="1 2" id="KW-0238">DNA-binding</keyword>
<dbReference type="PROSITE" id="PS50977">
    <property type="entry name" value="HTH_TETR_2"/>
    <property type="match status" value="1"/>
</dbReference>
<dbReference type="InterPro" id="IPR001647">
    <property type="entry name" value="HTH_TetR"/>
</dbReference>
<evidence type="ECO:0000313" key="4">
    <source>
        <dbReference type="EMBL" id="EOT30732.1"/>
    </source>
</evidence>
<comment type="caution">
    <text evidence="4">The sequence shown here is derived from an EMBL/GenBank/DDBJ whole genome shotgun (WGS) entry which is preliminary data.</text>
</comment>